<feature type="compositionally biased region" description="Polar residues" evidence="3">
    <location>
        <begin position="1938"/>
        <end position="1949"/>
    </location>
</feature>
<dbReference type="PANTHER" id="PTHR12406:SF41">
    <property type="entry name" value="BRUMMER, ISOFORM B-RELATED"/>
    <property type="match status" value="1"/>
</dbReference>
<feature type="compositionally biased region" description="Polar residues" evidence="3">
    <location>
        <begin position="1208"/>
        <end position="1222"/>
    </location>
</feature>
<protein>
    <recommendedName>
        <fullName evidence="4">PNPLA domain-containing protein</fullName>
    </recommendedName>
</protein>
<feature type="compositionally biased region" description="Low complexity" evidence="3">
    <location>
        <begin position="672"/>
        <end position="687"/>
    </location>
</feature>
<feature type="compositionally biased region" description="Polar residues" evidence="3">
    <location>
        <begin position="1094"/>
        <end position="1119"/>
    </location>
</feature>
<feature type="compositionally biased region" description="Polar residues" evidence="3">
    <location>
        <begin position="1343"/>
        <end position="1357"/>
    </location>
</feature>
<feature type="compositionally biased region" description="Basic and acidic residues" evidence="3">
    <location>
        <begin position="261"/>
        <end position="273"/>
    </location>
</feature>
<dbReference type="Proteomes" id="UP001286313">
    <property type="component" value="Unassembled WGS sequence"/>
</dbReference>
<evidence type="ECO:0000256" key="1">
    <source>
        <dbReference type="ARBA" id="ARBA00023098"/>
    </source>
</evidence>
<evidence type="ECO:0000313" key="5">
    <source>
        <dbReference type="EMBL" id="KAK3871798.1"/>
    </source>
</evidence>
<feature type="compositionally biased region" description="Polar residues" evidence="3">
    <location>
        <begin position="1232"/>
        <end position="1272"/>
    </location>
</feature>
<gene>
    <name evidence="5" type="ORF">Pcinc_023085</name>
</gene>
<evidence type="ECO:0000256" key="3">
    <source>
        <dbReference type="SAM" id="MobiDB-lite"/>
    </source>
</evidence>
<keyword evidence="6" id="KW-1185">Reference proteome</keyword>
<keyword evidence="2" id="KW-0442">Lipid degradation</keyword>
<feature type="region of interest" description="Disordered" evidence="3">
    <location>
        <begin position="893"/>
        <end position="924"/>
    </location>
</feature>
<dbReference type="GO" id="GO:0019433">
    <property type="term" value="P:triglyceride catabolic process"/>
    <property type="evidence" value="ECO:0007669"/>
    <property type="project" value="TreeGrafter"/>
</dbReference>
<feature type="compositionally biased region" description="Polar residues" evidence="3">
    <location>
        <begin position="1046"/>
        <end position="1064"/>
    </location>
</feature>
<feature type="region of interest" description="Disordered" evidence="3">
    <location>
        <begin position="1165"/>
        <end position="1401"/>
    </location>
</feature>
<dbReference type="PROSITE" id="PS51635">
    <property type="entry name" value="PNPLA"/>
    <property type="match status" value="1"/>
</dbReference>
<feature type="compositionally biased region" description="Basic and acidic residues" evidence="3">
    <location>
        <begin position="790"/>
        <end position="801"/>
    </location>
</feature>
<feature type="compositionally biased region" description="Basic and acidic residues" evidence="3">
    <location>
        <begin position="71"/>
        <end position="81"/>
    </location>
</feature>
<feature type="active site" description="Nucleophile" evidence="2">
    <location>
        <position position="2171"/>
    </location>
</feature>
<feature type="compositionally biased region" description="Basic and acidic residues" evidence="3">
    <location>
        <begin position="323"/>
        <end position="405"/>
    </location>
</feature>
<feature type="region of interest" description="Disordered" evidence="3">
    <location>
        <begin position="1"/>
        <end position="88"/>
    </location>
</feature>
<feature type="compositionally biased region" description="Low complexity" evidence="3">
    <location>
        <begin position="957"/>
        <end position="967"/>
    </location>
</feature>
<feature type="compositionally biased region" description="Low complexity" evidence="3">
    <location>
        <begin position="1950"/>
        <end position="1963"/>
    </location>
</feature>
<feature type="compositionally biased region" description="Polar residues" evidence="3">
    <location>
        <begin position="768"/>
        <end position="778"/>
    </location>
</feature>
<feature type="region of interest" description="Disordered" evidence="3">
    <location>
        <begin position="952"/>
        <end position="1144"/>
    </location>
</feature>
<feature type="compositionally biased region" description="Polar residues" evidence="3">
    <location>
        <begin position="103"/>
        <end position="114"/>
    </location>
</feature>
<feature type="region of interest" description="Disordered" evidence="3">
    <location>
        <begin position="188"/>
        <end position="428"/>
    </location>
</feature>
<feature type="active site" description="Proton acceptor" evidence="2">
    <location>
        <position position="2290"/>
    </location>
</feature>
<name>A0AAE1FD95_PETCI</name>
<comment type="caution">
    <text evidence="5">The sequence shown here is derived from an EMBL/GenBank/DDBJ whole genome shotgun (WGS) entry which is preliminary data.</text>
</comment>
<feature type="short sequence motif" description="GXGXXG" evidence="2">
    <location>
        <begin position="2140"/>
        <end position="2145"/>
    </location>
</feature>
<reference evidence="5" key="1">
    <citation type="submission" date="2023-10" db="EMBL/GenBank/DDBJ databases">
        <title>Genome assemblies of two species of porcelain crab, Petrolisthes cinctipes and Petrolisthes manimaculis (Anomura: Porcellanidae).</title>
        <authorList>
            <person name="Angst P."/>
        </authorList>
    </citation>
    <scope>NUCLEOTIDE SEQUENCE</scope>
    <source>
        <strain evidence="5">PB745_01</strain>
        <tissue evidence="5">Gill</tissue>
    </source>
</reference>
<feature type="short sequence motif" description="DGA/G" evidence="2">
    <location>
        <begin position="2290"/>
        <end position="2292"/>
    </location>
</feature>
<feature type="compositionally biased region" description="Acidic residues" evidence="3">
    <location>
        <begin position="902"/>
        <end position="915"/>
    </location>
</feature>
<sequence length="2373" mass="259993">MSVPFIKITDVNNDPQETSNHSSFRRRSRSGSRASGSEYEPSTDAAPRDLQNITHDYSRQHSAPDNALIAADDRDRGRDQEQGWNKETSRTLILPDLTDYVSSPRSVSVDNRSAQQREEDEAQVQTRTISSHLGEPVSGSHVTRERRRSFNDIIFNIEHRKSIHEMTPKMRAQVSKFEGLLDDEISPSMESYAERDRQRLSSRNTSEMDHREDSSRNKEDMSRRRSSSRDFPETERRRRSSARDEPEMDRRRLSSNDVPETELRRSVDGDGEWKTPFNIDKPETGRRRSSTRDTEMERRPSKGNTIPEKKQRKSSRGEYMPGMERRRSSSREISEVDRRRSSSREVPEVYRRRSSSREVPEANRRRSSSREVPEADRRRSSSREVSEVYRRRSSSREFPEGDRRRSSSHMLQVDGRGSSSWGEVPYMGRRISSDGEEFRVLERRGSQEGRDLLGRRKSLKEKINGMEHRRSINQDIDDLQKRLSTQGSDSDGMDNDISLSSGPDALREQNPPQLQVQRYEDLLDEQDISDDTEVDDNFLKSIAPYLGYRKSISELEPYLEFQKEANILTGDVQAQVYLNEEGMKRRKSSLHESTNFDRDTSMKQGPSLYEEMKLVDSNNDEVDSDLNKDTDNLQYIHDQPSTADSKSPRQKEEEGMEILASYDTSYELQQPTSNNETATESITTSEAVVDSEPRKSMSGEIFDFLVRRLSSTPIPSHKSVAATPEPEEDRMSPDAESEYQETYEQSNRRPSVVLNERWGQVSERRTSKSSSLQDTNSARGLLTGLDDLFSKNSDKNLENNSRKSSSAFLDSRWVPRAPATEMESSSSKNPETDTGTQSRKGSSAFLESRWTPRGSTSELDYHSQEGLDDKTDYMPSNVLDARIELSANSHIAQPNNQLPEQGETDPQDDDSETEVVLDSTVSVEPRSSFSTLMYDFLARRVSGVIDTELVTGSSETSDVNININSDDNTPRRSSVFLDSRWSPRGSTAGLENRSPRGSTAGLENRSRTGSTAGLENRSRTGSTAGLDNRSRSGSTAGFDGLENRSPRGSTTGLENSSPRSSTAGLENRSPRGSTAELETLTPRGSNAGFENRSPRGSTAGLQTLSARGSTAGLDTQSPRGSIDAIENTSTGYSKDGFDIGSTRASDAGVDLDLTVDNTPRRSSVFLDSRWSPRGSTAGLENRSRTGSTAGLENRSRIGSTAGLETLSPRGSTAGQENRSRIGSTAGLENRLRTGSTAGLENRSRTGSTAGLENRSRTGSTAGLDNRSRSGSTAGFDGLENRSPRGSTTGLENSSPRSSTAGLENRSPRGSTAELETLTPRGSNAGFENRSPRGSTAGLENRSPRGSTTELETLTPRGSNAGFENRSPRGSTAGLQTLSARGSTAGLDTQSPRGSIDAIENTSTGYSKDGFDIGSTRASDAGVDLDLTVDNTPRRSSVFLDSRWSPRGSTAGLENRSRTGSTAGLENRSRIGSTAGLENRSRSGSTAGFDGFENRSPRGSTAGLENRSPRSSTAGLENRSPRGSTAGLENRSRTGSTAGLETLSPRGSTAGLENRSRTGSTAGLENRSRTGSTAGLENRSRTGSTAGLENRSRTGSTAGLENRSRTGSTAGLENRSRTGSTAGLENRSRTGSTAGLENRSRTGSTAGLETLSPRGSTAGLENRSRTGSTAGLENCSRTGSTAGFDGLENRSPRGSTAGLENRSRTGSTAGLENRSRTGSTAGLETLSPRGSTAGLENRSRTGSTAGFDGLENRSPRGSTAGFDGLENRSRTGSTFGFENRSPRGSTAGLENYSPRGSTAGLENRRRTPRGSADEIYFVGTVQGSVSDPPVITLESPMDTDINLCDDTNTPNLQTRKSLFEQTASIEPQVSKQPRLSIGRDMFNALVRRFSGIDLEEPVQELLLDHQKSIHHTTGLISTSLDPSAKSEAQNREDDELSVSDGTESSLDVTWTVTEPDPSETSTPTLRGSPDGGYASEFIRDGTASSLVTSDALNSISMYPDKFIKNIGRDSVAESRTEDPTFEIDDPRCEVIEEYYLLDQATGELYPYKPSLTELLGAFSRRVLGRLRFGKVEEVEERELPLPPSLKINGEILDQQPSPIDEQLMQAVNKLDGTKGWTTMDSITLDKKKKPLDSLEAVTFCGCGFLGIYLVGAATCLQQHRPHLLQGRLGGSSVGSLIATCIVCDVPLQVVRDSLLKTAKASRQYLFGPFNPTFQLEEPLMRNLLELLPEDAHIRASGRLFLSLTRVTSLSNEVVSEYETRDELLRAVLCCCFLPGISGFSVPNFQGRRYIDGGMSNNIPLKSPTTLSINAFSGGFDICPSNDNTFYGPTSAFNQTVNMSNENLRRFYEALLPPEPEKLDQYYTMGYEDTIKYLS</sequence>
<dbReference type="GO" id="GO:0016020">
    <property type="term" value="C:membrane"/>
    <property type="evidence" value="ECO:0007669"/>
    <property type="project" value="TreeGrafter"/>
</dbReference>
<accession>A0AAE1FD95</accession>
<feature type="compositionally biased region" description="Polar residues" evidence="3">
    <location>
        <begin position="1007"/>
        <end position="1035"/>
    </location>
</feature>
<feature type="compositionally biased region" description="Polar residues" evidence="3">
    <location>
        <begin position="10"/>
        <end position="21"/>
    </location>
</feature>
<feature type="compositionally biased region" description="Polar residues" evidence="3">
    <location>
        <begin position="1283"/>
        <end position="1301"/>
    </location>
</feature>
<dbReference type="InterPro" id="IPR002641">
    <property type="entry name" value="PNPLA_dom"/>
</dbReference>
<feature type="compositionally biased region" description="Polar residues" evidence="3">
    <location>
        <begin position="1664"/>
        <end position="1680"/>
    </location>
</feature>
<dbReference type="Gene3D" id="3.40.1090.10">
    <property type="entry name" value="Cytosolic phospholipase A2 catalytic domain"/>
    <property type="match status" value="1"/>
</dbReference>
<organism evidence="5 6">
    <name type="scientific">Petrolisthes cinctipes</name>
    <name type="common">Flat porcelain crab</name>
    <dbReference type="NCBI Taxonomy" id="88211"/>
    <lineage>
        <taxon>Eukaryota</taxon>
        <taxon>Metazoa</taxon>
        <taxon>Ecdysozoa</taxon>
        <taxon>Arthropoda</taxon>
        <taxon>Crustacea</taxon>
        <taxon>Multicrustacea</taxon>
        <taxon>Malacostraca</taxon>
        <taxon>Eumalacostraca</taxon>
        <taxon>Eucarida</taxon>
        <taxon>Decapoda</taxon>
        <taxon>Pleocyemata</taxon>
        <taxon>Anomura</taxon>
        <taxon>Galatheoidea</taxon>
        <taxon>Porcellanidae</taxon>
        <taxon>Petrolisthes</taxon>
    </lineage>
</organism>
<feature type="compositionally biased region" description="Polar residues" evidence="3">
    <location>
        <begin position="1556"/>
        <end position="1646"/>
    </location>
</feature>
<feature type="region of interest" description="Disordered" evidence="3">
    <location>
        <begin position="584"/>
        <end position="605"/>
    </location>
</feature>
<dbReference type="GO" id="GO:0004806">
    <property type="term" value="F:triacylglycerol lipase activity"/>
    <property type="evidence" value="ECO:0007669"/>
    <property type="project" value="TreeGrafter"/>
</dbReference>
<feature type="region of interest" description="Disordered" evidence="3">
    <location>
        <begin position="103"/>
        <end position="122"/>
    </location>
</feature>
<evidence type="ECO:0000259" key="4">
    <source>
        <dbReference type="PROSITE" id="PS51635"/>
    </source>
</evidence>
<dbReference type="EMBL" id="JAWQEG010002467">
    <property type="protein sequence ID" value="KAK3871798.1"/>
    <property type="molecule type" value="Genomic_DNA"/>
</dbReference>
<feature type="compositionally biased region" description="Polar residues" evidence="3">
    <location>
        <begin position="822"/>
        <end position="841"/>
    </location>
</feature>
<proteinExistence type="predicted"/>
<feature type="region of interest" description="Disordered" evidence="3">
    <location>
        <begin position="1438"/>
        <end position="1811"/>
    </location>
</feature>
<evidence type="ECO:0000256" key="2">
    <source>
        <dbReference type="PROSITE-ProRule" id="PRU01161"/>
    </source>
</evidence>
<evidence type="ECO:0000313" key="6">
    <source>
        <dbReference type="Proteomes" id="UP001286313"/>
    </source>
</evidence>
<dbReference type="GO" id="GO:0005737">
    <property type="term" value="C:cytoplasm"/>
    <property type="evidence" value="ECO:0007669"/>
    <property type="project" value="TreeGrafter"/>
</dbReference>
<feature type="compositionally biased region" description="Polar residues" evidence="3">
    <location>
        <begin position="51"/>
        <end position="63"/>
    </location>
</feature>
<dbReference type="InterPro" id="IPR033562">
    <property type="entry name" value="PLPL"/>
</dbReference>
<feature type="region of interest" description="Disordered" evidence="3">
    <location>
        <begin position="1913"/>
        <end position="1973"/>
    </location>
</feature>
<feature type="region of interest" description="Disordered" evidence="3">
    <location>
        <begin position="483"/>
        <end position="511"/>
    </location>
</feature>
<keyword evidence="2" id="KW-0378">Hydrolase</keyword>
<feature type="compositionally biased region" description="Basic and acidic residues" evidence="3">
    <location>
        <begin position="280"/>
        <end position="300"/>
    </location>
</feature>
<feature type="compositionally biased region" description="Polar residues" evidence="3">
    <location>
        <begin position="1367"/>
        <end position="1392"/>
    </location>
</feature>
<dbReference type="InterPro" id="IPR016035">
    <property type="entry name" value="Acyl_Trfase/lysoPLipase"/>
</dbReference>
<keyword evidence="1 2" id="KW-0443">Lipid metabolism</keyword>
<feature type="compositionally biased region" description="Basic and acidic residues" evidence="3">
    <location>
        <begin position="859"/>
        <end position="872"/>
    </location>
</feature>
<feature type="compositionally biased region" description="Polar residues" evidence="3">
    <location>
        <begin position="1703"/>
        <end position="1721"/>
    </location>
</feature>
<dbReference type="PANTHER" id="PTHR12406">
    <property type="entry name" value="CALCIUM-INDEPENDENT PHOSPHOLIPASE A2 IPLA2 -RELATED"/>
    <property type="match status" value="1"/>
</dbReference>
<feature type="short sequence motif" description="GXSXG" evidence="2">
    <location>
        <begin position="2169"/>
        <end position="2173"/>
    </location>
</feature>
<dbReference type="SUPFAM" id="SSF52151">
    <property type="entry name" value="FabD/lysophospholipase-like"/>
    <property type="match status" value="1"/>
</dbReference>
<dbReference type="GO" id="GO:0005811">
    <property type="term" value="C:lipid droplet"/>
    <property type="evidence" value="ECO:0007669"/>
    <property type="project" value="TreeGrafter"/>
</dbReference>
<feature type="region of interest" description="Disordered" evidence="3">
    <location>
        <begin position="715"/>
        <end position="778"/>
    </location>
</feature>
<dbReference type="GO" id="GO:0055088">
    <property type="term" value="P:lipid homeostasis"/>
    <property type="evidence" value="ECO:0007669"/>
    <property type="project" value="TreeGrafter"/>
</dbReference>
<feature type="region of interest" description="Disordered" evidence="3">
    <location>
        <begin position="667"/>
        <end position="695"/>
    </location>
</feature>
<feature type="compositionally biased region" description="Basic and acidic residues" evidence="3">
    <location>
        <begin position="206"/>
        <end position="254"/>
    </location>
</feature>
<feature type="domain" description="PNPLA" evidence="4">
    <location>
        <begin position="2136"/>
        <end position="2303"/>
    </location>
</feature>
<dbReference type="Pfam" id="PF01734">
    <property type="entry name" value="Patatin"/>
    <property type="match status" value="1"/>
</dbReference>
<feature type="region of interest" description="Disordered" evidence="3">
    <location>
        <begin position="619"/>
        <end position="655"/>
    </location>
</feature>
<feature type="region of interest" description="Disordered" evidence="3">
    <location>
        <begin position="790"/>
        <end position="873"/>
    </location>
</feature>